<dbReference type="HOGENOM" id="CLU_101843_0_0_1"/>
<dbReference type="KEGG" id="cdu:CD36_09560"/>
<dbReference type="RefSeq" id="XP_002417600.1">
    <property type="nucleotide sequence ID" value="XM_002417555.1"/>
</dbReference>
<evidence type="ECO:0000256" key="1">
    <source>
        <dbReference type="SAM" id="MobiDB-lite"/>
    </source>
</evidence>
<name>B9W931_CANDC</name>
<evidence type="ECO:0000313" key="5">
    <source>
        <dbReference type="Proteomes" id="UP000002605"/>
    </source>
</evidence>
<proteinExistence type="predicted"/>
<feature type="chain" id="PRO_5002892416" evidence="2">
    <location>
        <begin position="24"/>
        <end position="258"/>
    </location>
</feature>
<dbReference type="CGD" id="CAL0000160265">
    <property type="gene designation" value="Cd36_09560"/>
</dbReference>
<dbReference type="VEuPathDB" id="FungiDB:CD36_09560"/>
<keyword evidence="5" id="KW-1185">Reference proteome</keyword>
<protein>
    <submittedName>
        <fullName evidence="4">Uncharacterized protein</fullName>
    </submittedName>
</protein>
<dbReference type="EMBL" id="FM992688">
    <property type="protein sequence ID" value="CAX45255.1"/>
    <property type="molecule type" value="Genomic_DNA"/>
</dbReference>
<feature type="region of interest" description="Disordered" evidence="1">
    <location>
        <begin position="175"/>
        <end position="197"/>
    </location>
</feature>
<organism evidence="4 5">
    <name type="scientific">Candida dubliniensis (strain CD36 / ATCC MYA-646 / CBS 7987 / NCPF 3949 / NRRL Y-17841)</name>
    <name type="common">Yeast</name>
    <dbReference type="NCBI Taxonomy" id="573826"/>
    <lineage>
        <taxon>Eukaryota</taxon>
        <taxon>Fungi</taxon>
        <taxon>Dikarya</taxon>
        <taxon>Ascomycota</taxon>
        <taxon>Saccharomycotina</taxon>
        <taxon>Pichiomycetes</taxon>
        <taxon>Debaryomycetaceae</taxon>
        <taxon>Candida/Lodderomyces clade</taxon>
        <taxon>Candida</taxon>
    </lineage>
</organism>
<dbReference type="Proteomes" id="UP000002605">
    <property type="component" value="Chromosome 1"/>
</dbReference>
<feature type="signal peptide" evidence="2">
    <location>
        <begin position="1"/>
        <end position="23"/>
    </location>
</feature>
<evidence type="ECO:0000313" key="4">
    <source>
        <dbReference type="EMBL" id="CAX45255.1"/>
    </source>
</evidence>
<dbReference type="GeneID" id="8045147"/>
<evidence type="ECO:0000313" key="3">
    <source>
        <dbReference type="CGD" id="CAL0000160265"/>
    </source>
</evidence>
<gene>
    <name evidence="3" type="ordered locus">Cd36_09560</name>
    <name evidence="4" type="ORF">CD36_09560</name>
</gene>
<dbReference type="OrthoDB" id="4091906at2759"/>
<accession>B9W931</accession>
<keyword evidence="2" id="KW-0732">Signal</keyword>
<evidence type="ECO:0000256" key="2">
    <source>
        <dbReference type="SAM" id="SignalP"/>
    </source>
</evidence>
<reference evidence="4 5" key="1">
    <citation type="journal article" date="2009" name="Genome Res.">
        <title>Comparative genomics of the fungal pathogens Candida dubliniensis and Candida albicans.</title>
        <authorList>
            <person name="Jackson A.P."/>
            <person name="Gamble J.A."/>
            <person name="Yeomans T."/>
            <person name="Moran G.P."/>
            <person name="Saunders D."/>
            <person name="Harris D."/>
            <person name="Aslett M."/>
            <person name="Barrell J.F."/>
            <person name="Butler G."/>
            <person name="Citiulo F."/>
            <person name="Coleman D.C."/>
            <person name="de Groot P.W.J."/>
            <person name="Goodwin T.J."/>
            <person name="Quail M.A."/>
            <person name="McQuillan J."/>
            <person name="Munro C.A."/>
            <person name="Pain A."/>
            <person name="Poulter R.T."/>
            <person name="Rajandream M.A."/>
            <person name="Renauld H."/>
            <person name="Spiering M.J."/>
            <person name="Tivey A."/>
            <person name="Gow N.A.R."/>
            <person name="Barrell B."/>
            <person name="Sullivan D.J."/>
            <person name="Berriman M."/>
        </authorList>
    </citation>
    <scope>NUCLEOTIDE SEQUENCE [LARGE SCALE GENOMIC DNA]</scope>
    <source>
        <strain evidence="5">CD36 / ATCC MYA-646 / CBS 7987 / NCPF 3949 / NRRL Y-17841</strain>
    </source>
</reference>
<sequence>MNFFATFLLSILLIFNQYLQIEAYPILSKKSLLLTPTSPVFTLLAVHKGNLTQADIVTFNKSSITIGNRGSPLFGRIDGKNNYTLNIASFNNLTTSTNTRNSTIWSINAYIDRSSNLLSAAAAAAGAAAIAETTHKNNESIIVESNGFAIEDGYLSFENSTNFLACPITTSITNSTTTNGNGNGNNSTSSNGNNNNNNNSNGAIAFEIYANPKGKTVCPKNIQGYDIKLLTELIVTYSYSEKFNSNGFFKRQITKNLE</sequence>
<dbReference type="AlphaFoldDB" id="B9W931"/>